<keyword evidence="3" id="KW-0677">Repeat</keyword>
<sequence length="206" mass="23300">MEVQQLNKFKMPDRFRGKPGWYTQLWWIVEALLFHTSPQFMYGWRRFLLRSFGAKVGKRVIIRSSVRTQFPWKVTIGDYSWIGDDVVLYSLGEIIIGNHVVISQKSYLCTGSHDYTHAAFPIYNVPVVIEDQCWLATDVYIAPGVTIGRGTVIGARSSVFKSLPAGVVCMGSPAKVVKARNVENVKFTGYNSQVHKVHLSDSKLEV</sequence>
<reference evidence="5 6" key="1">
    <citation type="submission" date="2019-05" db="EMBL/GenBank/DDBJ databases">
        <title>Panacibacter sp. strain 17mud1-8 Genome sequencing and assembly.</title>
        <authorList>
            <person name="Chhetri G."/>
        </authorList>
    </citation>
    <scope>NUCLEOTIDE SEQUENCE [LARGE SCALE GENOMIC DNA]</scope>
    <source>
        <strain evidence="5 6">17mud1-8</strain>
    </source>
</reference>
<dbReference type="GO" id="GO:0008374">
    <property type="term" value="F:O-acyltransferase activity"/>
    <property type="evidence" value="ECO:0007669"/>
    <property type="project" value="TreeGrafter"/>
</dbReference>
<dbReference type="Gene3D" id="2.160.10.10">
    <property type="entry name" value="Hexapeptide repeat proteins"/>
    <property type="match status" value="1"/>
</dbReference>
<dbReference type="GO" id="GO:0005829">
    <property type="term" value="C:cytosol"/>
    <property type="evidence" value="ECO:0007669"/>
    <property type="project" value="TreeGrafter"/>
</dbReference>
<dbReference type="Proteomes" id="UP000305848">
    <property type="component" value="Unassembled WGS sequence"/>
</dbReference>
<evidence type="ECO:0000313" key="5">
    <source>
        <dbReference type="EMBL" id="TKK68205.1"/>
    </source>
</evidence>
<dbReference type="InterPro" id="IPR001451">
    <property type="entry name" value="Hexapep"/>
</dbReference>
<gene>
    <name evidence="5" type="primary">wcaF</name>
    <name evidence="5" type="ORF">FC093_11250</name>
</gene>
<dbReference type="Pfam" id="PF00132">
    <property type="entry name" value="Hexapep"/>
    <property type="match status" value="1"/>
</dbReference>
<organism evidence="5 6">
    <name type="scientific">Ilyomonas limi</name>
    <dbReference type="NCBI Taxonomy" id="2575867"/>
    <lineage>
        <taxon>Bacteria</taxon>
        <taxon>Pseudomonadati</taxon>
        <taxon>Bacteroidota</taxon>
        <taxon>Chitinophagia</taxon>
        <taxon>Chitinophagales</taxon>
        <taxon>Chitinophagaceae</taxon>
        <taxon>Ilyomonas</taxon>
    </lineage>
</organism>
<dbReference type="PANTHER" id="PTHR23416:SF23">
    <property type="entry name" value="ACETYLTRANSFERASE C18B11.09C-RELATED"/>
    <property type="match status" value="1"/>
</dbReference>
<keyword evidence="4" id="KW-0012">Acyltransferase</keyword>
<dbReference type="SUPFAM" id="SSF51161">
    <property type="entry name" value="Trimeric LpxA-like enzymes"/>
    <property type="match status" value="1"/>
</dbReference>
<dbReference type="PANTHER" id="PTHR23416">
    <property type="entry name" value="SIALIC ACID SYNTHASE-RELATED"/>
    <property type="match status" value="1"/>
</dbReference>
<evidence type="ECO:0000256" key="4">
    <source>
        <dbReference type="ARBA" id="ARBA00023315"/>
    </source>
</evidence>
<name>A0A4U3KZU9_9BACT</name>
<dbReference type="InterPro" id="IPR018357">
    <property type="entry name" value="Hexapep_transf_CS"/>
</dbReference>
<protein>
    <submittedName>
        <fullName evidence="5">Colanic acid biosynthesis acetyltransferase WcaF</fullName>
    </submittedName>
</protein>
<dbReference type="InterPro" id="IPR011004">
    <property type="entry name" value="Trimer_LpxA-like_sf"/>
</dbReference>
<proteinExistence type="inferred from homology"/>
<evidence type="ECO:0000256" key="2">
    <source>
        <dbReference type="ARBA" id="ARBA00022679"/>
    </source>
</evidence>
<dbReference type="NCBIfam" id="NF007797">
    <property type="entry name" value="PRK10502.1"/>
    <property type="match status" value="1"/>
</dbReference>
<keyword evidence="6" id="KW-1185">Reference proteome</keyword>
<evidence type="ECO:0000256" key="1">
    <source>
        <dbReference type="ARBA" id="ARBA00007274"/>
    </source>
</evidence>
<dbReference type="CDD" id="cd05825">
    <property type="entry name" value="LbH_wcaF_like"/>
    <property type="match status" value="1"/>
</dbReference>
<dbReference type="InterPro" id="IPR051159">
    <property type="entry name" value="Hexapeptide_acetyltransf"/>
</dbReference>
<dbReference type="AlphaFoldDB" id="A0A4U3KZU9"/>
<evidence type="ECO:0000256" key="3">
    <source>
        <dbReference type="ARBA" id="ARBA00022737"/>
    </source>
</evidence>
<accession>A0A4U3KZU9</accession>
<keyword evidence="2 5" id="KW-0808">Transferase</keyword>
<evidence type="ECO:0000313" key="6">
    <source>
        <dbReference type="Proteomes" id="UP000305848"/>
    </source>
</evidence>
<dbReference type="RefSeq" id="WP_137261885.1">
    <property type="nucleotide sequence ID" value="NZ_SZQL01000008.1"/>
</dbReference>
<dbReference type="OrthoDB" id="9814490at2"/>
<comment type="caution">
    <text evidence="5">The sequence shown here is derived from an EMBL/GenBank/DDBJ whole genome shotgun (WGS) entry which is preliminary data.</text>
</comment>
<dbReference type="PROSITE" id="PS00101">
    <property type="entry name" value="HEXAPEP_TRANSFERASES"/>
    <property type="match status" value="1"/>
</dbReference>
<dbReference type="EMBL" id="SZQL01000008">
    <property type="protein sequence ID" value="TKK68205.1"/>
    <property type="molecule type" value="Genomic_DNA"/>
</dbReference>
<comment type="similarity">
    <text evidence="1">Belongs to the transferase hexapeptide repeat family.</text>
</comment>